<feature type="transmembrane region" description="Helical" evidence="8">
    <location>
        <begin position="350"/>
        <end position="372"/>
    </location>
</feature>
<evidence type="ECO:0000256" key="7">
    <source>
        <dbReference type="PIRNR" id="PIRNR028739"/>
    </source>
</evidence>
<evidence type="ECO:0000256" key="1">
    <source>
        <dbReference type="ARBA" id="ARBA00005773"/>
    </source>
</evidence>
<dbReference type="EMBL" id="QDEB01019185">
    <property type="protein sequence ID" value="RZC41219.1"/>
    <property type="molecule type" value="Genomic_DNA"/>
</dbReference>
<evidence type="ECO:0000256" key="3">
    <source>
        <dbReference type="ARBA" id="ARBA00022954"/>
    </source>
</evidence>
<dbReference type="OrthoDB" id="18814at2759"/>
<name>A0A482W8Z1_ASBVE</name>
<proteinExistence type="inferred from homology"/>
<dbReference type="PIRSF" id="PIRSF028739">
    <property type="entry name" value="Folate_carrier"/>
    <property type="match status" value="1"/>
</dbReference>
<keyword evidence="7" id="KW-0813">Transport</keyword>
<evidence type="ECO:0000256" key="6">
    <source>
        <dbReference type="ARBA" id="ARBA00023180"/>
    </source>
</evidence>
<evidence type="ECO:0000256" key="5">
    <source>
        <dbReference type="ARBA" id="ARBA00023136"/>
    </source>
</evidence>
<keyword evidence="6" id="KW-0325">Glycoprotein</keyword>
<evidence type="ECO:0000256" key="2">
    <source>
        <dbReference type="ARBA" id="ARBA00022692"/>
    </source>
</evidence>
<gene>
    <name evidence="9" type="ORF">BDFB_004497</name>
</gene>
<dbReference type="AlphaFoldDB" id="A0A482W8Z1"/>
<feature type="transmembrane region" description="Helical" evidence="8">
    <location>
        <begin position="264"/>
        <end position="283"/>
    </location>
</feature>
<dbReference type="Gene3D" id="1.20.1250.20">
    <property type="entry name" value="MFS general substrate transporter like domains"/>
    <property type="match status" value="1"/>
</dbReference>
<feature type="transmembrane region" description="Helical" evidence="8">
    <location>
        <begin position="164"/>
        <end position="185"/>
    </location>
</feature>
<comment type="caution">
    <text evidence="9">The sequence shown here is derived from an EMBL/GenBank/DDBJ whole genome shotgun (WGS) entry which is preliminary data.</text>
</comment>
<dbReference type="NCBIfam" id="TIGR00806">
    <property type="entry name" value="rfc"/>
    <property type="match status" value="1"/>
</dbReference>
<accession>A0A482W8Z1</accession>
<feature type="transmembrane region" description="Helical" evidence="8">
    <location>
        <begin position="46"/>
        <end position="66"/>
    </location>
</feature>
<feature type="transmembrane region" description="Helical" evidence="8">
    <location>
        <begin position="319"/>
        <end position="338"/>
    </location>
</feature>
<feature type="transmembrane region" description="Helical" evidence="8">
    <location>
        <begin position="103"/>
        <end position="121"/>
    </location>
</feature>
<keyword evidence="5 7" id="KW-0472">Membrane</keyword>
<keyword evidence="4 8" id="KW-1133">Transmembrane helix</keyword>
<dbReference type="GO" id="GO:0090482">
    <property type="term" value="F:vitamin transmembrane transporter activity"/>
    <property type="evidence" value="ECO:0007669"/>
    <property type="project" value="InterPro"/>
</dbReference>
<dbReference type="InterPro" id="IPR002666">
    <property type="entry name" value="Folate_carrier"/>
</dbReference>
<evidence type="ECO:0000256" key="4">
    <source>
        <dbReference type="ARBA" id="ARBA00022989"/>
    </source>
</evidence>
<feature type="transmembrane region" description="Helical" evidence="8">
    <location>
        <begin position="295"/>
        <end position="313"/>
    </location>
</feature>
<feature type="transmembrane region" description="Helical" evidence="8">
    <location>
        <begin position="392"/>
        <end position="409"/>
    </location>
</feature>
<feature type="transmembrane region" description="Helical" evidence="8">
    <location>
        <begin position="73"/>
        <end position="91"/>
    </location>
</feature>
<dbReference type="InterPro" id="IPR036259">
    <property type="entry name" value="MFS_trans_sf"/>
</dbReference>
<evidence type="ECO:0000256" key="8">
    <source>
        <dbReference type="SAM" id="Phobius"/>
    </source>
</evidence>
<dbReference type="Proteomes" id="UP000292052">
    <property type="component" value="Unassembled WGS sequence"/>
</dbReference>
<comment type="subcellular location">
    <subcellularLocation>
        <location evidence="7">Membrane</location>
        <topology evidence="7">Multi-pass membrane protein</topology>
    </subcellularLocation>
</comment>
<dbReference type="GO" id="GO:0005542">
    <property type="term" value="F:folic acid binding"/>
    <property type="evidence" value="ECO:0007669"/>
    <property type="project" value="UniProtKB-KW"/>
</dbReference>
<evidence type="ECO:0000313" key="10">
    <source>
        <dbReference type="Proteomes" id="UP000292052"/>
    </source>
</evidence>
<dbReference type="PANTHER" id="PTHR10686:SF18">
    <property type="entry name" value="IP11787P-RELATED"/>
    <property type="match status" value="1"/>
</dbReference>
<dbReference type="Pfam" id="PF01770">
    <property type="entry name" value="Folate_carrier"/>
    <property type="match status" value="2"/>
</dbReference>
<reference evidence="9 10" key="1">
    <citation type="submission" date="2017-03" db="EMBL/GenBank/DDBJ databases">
        <title>Genome of the blue death feigning beetle - Asbolus verrucosus.</title>
        <authorList>
            <person name="Rider S.D."/>
        </authorList>
    </citation>
    <scope>NUCLEOTIDE SEQUENCE [LARGE SCALE GENOMIC DNA]</scope>
    <source>
        <strain evidence="9">Butters</strain>
        <tissue evidence="9">Head and leg muscle</tissue>
    </source>
</reference>
<dbReference type="FunFam" id="1.20.1250.20:FF:000298">
    <property type="entry name" value="Thiamine transporter"/>
    <property type="match status" value="1"/>
</dbReference>
<keyword evidence="10" id="KW-1185">Reference proteome</keyword>
<organism evidence="9 10">
    <name type="scientific">Asbolus verrucosus</name>
    <name type="common">Desert ironclad beetle</name>
    <dbReference type="NCBI Taxonomy" id="1661398"/>
    <lineage>
        <taxon>Eukaryota</taxon>
        <taxon>Metazoa</taxon>
        <taxon>Ecdysozoa</taxon>
        <taxon>Arthropoda</taxon>
        <taxon>Hexapoda</taxon>
        <taxon>Insecta</taxon>
        <taxon>Pterygota</taxon>
        <taxon>Neoptera</taxon>
        <taxon>Endopterygota</taxon>
        <taxon>Coleoptera</taxon>
        <taxon>Polyphaga</taxon>
        <taxon>Cucujiformia</taxon>
        <taxon>Tenebrionidae</taxon>
        <taxon>Pimeliinae</taxon>
        <taxon>Asbolus</taxon>
    </lineage>
</organism>
<dbReference type="GO" id="GO:0005886">
    <property type="term" value="C:plasma membrane"/>
    <property type="evidence" value="ECO:0007669"/>
    <property type="project" value="UniProtKB-UniRule"/>
</dbReference>
<sequence>MEQWTKISLILCIFGFLKEIRPSEPFMYDFLSGPWRNVTGEQVIKEVYPISTYSNMIWLVIIFLVTDICRYKPLIVILGLSGMVVFAMLLWTSSLLELQILEVFYGLFLAAEVAYYTYIYAKVDSEHYQKVTSHTRGAILAGRATSGICSQILITTETLNYRELNYITFSTVTAATIWGVFLPSVDKSIYFHSKDSKALPLSDKIISAFAMMRSHFVDAYTNLHVAKWSTWWALSACGYVQVETYMQALYSAIQNSEEDPYNGAVEATLTLLGFLVALLAGYLKIDWKIKGEVTLALFSLIQGVLIVIISQTSYIFLCYAFYVVFAILYHFMVTIASAQVAKVIDEDSYGLIFGINTFFALVLNSIMTSVVATKGVGFALDPRDQYVVYGSYHLGISLIFVIMGVRTCVVNRKKKNNEKV</sequence>
<dbReference type="SUPFAM" id="SSF103473">
    <property type="entry name" value="MFS general substrate transporter"/>
    <property type="match status" value="1"/>
</dbReference>
<protein>
    <submittedName>
        <fullName evidence="9">Folate carrier domain containing protein</fullName>
    </submittedName>
</protein>
<dbReference type="PANTHER" id="PTHR10686">
    <property type="entry name" value="FOLATE TRANSPORTER"/>
    <property type="match status" value="1"/>
</dbReference>
<keyword evidence="2 8" id="KW-0812">Transmembrane</keyword>
<comment type="similarity">
    <text evidence="1 7">Belongs to the reduced folate carrier (RFC) transporter (TC 2.A.48) family.</text>
</comment>
<keyword evidence="3" id="KW-0290">Folate-binding</keyword>
<evidence type="ECO:0000313" key="9">
    <source>
        <dbReference type="EMBL" id="RZC41219.1"/>
    </source>
</evidence>